<keyword evidence="4" id="KW-0812">Transmembrane</keyword>
<dbReference type="InterPro" id="IPR003594">
    <property type="entry name" value="HATPase_dom"/>
</dbReference>
<feature type="signal peptide" evidence="5">
    <location>
        <begin position="1"/>
        <end position="21"/>
    </location>
</feature>
<dbReference type="SMART" id="SM00388">
    <property type="entry name" value="HisKA"/>
    <property type="match status" value="1"/>
</dbReference>
<dbReference type="SUPFAM" id="SSF63829">
    <property type="entry name" value="Calcium-dependent phosphotriesterase"/>
    <property type="match status" value="1"/>
</dbReference>
<dbReference type="Pfam" id="PF13426">
    <property type="entry name" value="PAS_9"/>
    <property type="match status" value="1"/>
</dbReference>
<dbReference type="InterPro" id="IPR003661">
    <property type="entry name" value="HisK_dim/P_dom"/>
</dbReference>
<evidence type="ECO:0000256" key="4">
    <source>
        <dbReference type="SAM" id="Phobius"/>
    </source>
</evidence>
<keyword evidence="4" id="KW-1133">Transmembrane helix</keyword>
<dbReference type="Gene3D" id="3.30.565.10">
    <property type="entry name" value="Histidine kinase-like ATPase, C-terminal domain"/>
    <property type="match status" value="1"/>
</dbReference>
<feature type="domain" description="Histidine kinase" evidence="6">
    <location>
        <begin position="931"/>
        <end position="1147"/>
    </location>
</feature>
<evidence type="ECO:0000259" key="7">
    <source>
        <dbReference type="PROSITE" id="PS50112"/>
    </source>
</evidence>
<dbReference type="PANTHER" id="PTHR43547:SF2">
    <property type="entry name" value="HYBRID SIGNAL TRANSDUCTION HISTIDINE KINASE C"/>
    <property type="match status" value="1"/>
</dbReference>
<dbReference type="InterPro" id="IPR036097">
    <property type="entry name" value="HisK_dim/P_sf"/>
</dbReference>
<dbReference type="InterPro" id="IPR035965">
    <property type="entry name" value="PAS-like_dom_sf"/>
</dbReference>
<comment type="caution">
    <text evidence="8">The sequence shown here is derived from an EMBL/GenBank/DDBJ whole genome shotgun (WGS) entry which is preliminary data.</text>
</comment>
<dbReference type="GO" id="GO:0000155">
    <property type="term" value="F:phosphorelay sensor kinase activity"/>
    <property type="evidence" value="ECO:0007669"/>
    <property type="project" value="InterPro"/>
</dbReference>
<dbReference type="InterPro" id="IPR036890">
    <property type="entry name" value="HATPase_C_sf"/>
</dbReference>
<organism evidence="8 9">
    <name type="scientific">Litoribacter ruber</name>
    <dbReference type="NCBI Taxonomy" id="702568"/>
    <lineage>
        <taxon>Bacteria</taxon>
        <taxon>Pseudomonadati</taxon>
        <taxon>Bacteroidota</taxon>
        <taxon>Cytophagia</taxon>
        <taxon>Cytophagales</taxon>
        <taxon>Cyclobacteriaceae</taxon>
        <taxon>Litoribacter</taxon>
    </lineage>
</organism>
<evidence type="ECO:0000256" key="1">
    <source>
        <dbReference type="ARBA" id="ARBA00000085"/>
    </source>
</evidence>
<dbReference type="InterPro" id="IPR013783">
    <property type="entry name" value="Ig-like_fold"/>
</dbReference>
<dbReference type="CDD" id="cd00130">
    <property type="entry name" value="PAS"/>
    <property type="match status" value="1"/>
</dbReference>
<dbReference type="PRINTS" id="PR00344">
    <property type="entry name" value="BCTRLSENSOR"/>
</dbReference>
<protein>
    <recommendedName>
        <fullName evidence="2">histidine kinase</fullName>
        <ecNumber evidence="2">2.7.13.3</ecNumber>
    </recommendedName>
</protein>
<comment type="catalytic activity">
    <reaction evidence="1">
        <text>ATP + protein L-histidine = ADP + protein N-phospho-L-histidine.</text>
        <dbReference type="EC" id="2.7.13.3"/>
    </reaction>
</comment>
<evidence type="ECO:0000313" key="9">
    <source>
        <dbReference type="Proteomes" id="UP001319104"/>
    </source>
</evidence>
<evidence type="ECO:0000259" key="6">
    <source>
        <dbReference type="PROSITE" id="PS50109"/>
    </source>
</evidence>
<accession>A0AAP2CKJ8</accession>
<dbReference type="PANTHER" id="PTHR43547">
    <property type="entry name" value="TWO-COMPONENT HISTIDINE KINASE"/>
    <property type="match status" value="1"/>
</dbReference>
<dbReference type="Pfam" id="PF02518">
    <property type="entry name" value="HATPase_c"/>
    <property type="match status" value="1"/>
</dbReference>
<dbReference type="InterPro" id="IPR005467">
    <property type="entry name" value="His_kinase_dom"/>
</dbReference>
<evidence type="ECO:0000313" key="8">
    <source>
        <dbReference type="EMBL" id="MBS9524951.1"/>
    </source>
</evidence>
<dbReference type="Gene3D" id="3.30.450.20">
    <property type="entry name" value="PAS domain"/>
    <property type="match status" value="1"/>
</dbReference>
<gene>
    <name evidence="8" type="ORF">KI659_13105</name>
</gene>
<dbReference type="InterPro" id="IPR015943">
    <property type="entry name" value="WD40/YVTN_repeat-like_dom_sf"/>
</dbReference>
<evidence type="ECO:0000256" key="5">
    <source>
        <dbReference type="SAM" id="SignalP"/>
    </source>
</evidence>
<feature type="transmembrane region" description="Helical" evidence="4">
    <location>
        <begin position="743"/>
        <end position="763"/>
    </location>
</feature>
<dbReference type="SUPFAM" id="SSF47384">
    <property type="entry name" value="Homodimeric domain of signal transducing histidine kinase"/>
    <property type="match status" value="1"/>
</dbReference>
<dbReference type="Gene3D" id="2.130.10.10">
    <property type="entry name" value="YVTN repeat-like/Quinoprotein amine dehydrogenase"/>
    <property type="match status" value="2"/>
</dbReference>
<dbReference type="RefSeq" id="WP_213945810.1">
    <property type="nucleotide sequence ID" value="NZ_JAHCMY010000007.1"/>
</dbReference>
<dbReference type="Proteomes" id="UP001319104">
    <property type="component" value="Unassembled WGS sequence"/>
</dbReference>
<dbReference type="Gene3D" id="1.10.287.130">
    <property type="match status" value="1"/>
</dbReference>
<evidence type="ECO:0000256" key="2">
    <source>
        <dbReference type="ARBA" id="ARBA00012438"/>
    </source>
</evidence>
<dbReference type="Pfam" id="PF07494">
    <property type="entry name" value="Reg_prop"/>
    <property type="match status" value="1"/>
</dbReference>
<sequence length="1159" mass="131022">MRKLFLSFVLCLLAFVGVSQSFQQNRKIKGLELPTNRVFNILQDGQGKVWLATDRGAFYTNGLVTHYLPDSIHQKLNRRVNLFQTPQNDIFIHKASSPNEIWRLSGNSWSIIELPKEITEGNRYRGHSKAQPASTSSGEKVFFMEPGLIAVLDINTLNWEVDNVDYDEYGDFLSVFCEGESCRIFFKNVVVDYQDGLLDVQPNHNDVLEGPIYKVTKNAETGEYFFLGQNVLAKGEALDEVENRLHSGFSDRPFGSIDYFDLKVQNGYAFYFFNSQLFRIGLNANRSLESLPLRISVEEGMRTYFIHGFMQDREGALWLGSRRGVTQIPSLAFQNFNTSHGLLDDEVTAIQRLGSGNYLIGFPSGVQYYTEGQLKTLSTFPKLRGGTVNRVNNFTQLDGYYYFSAGGQGVGRVNPKTWEVTYFKPPTGEPVQYIKVVDGELYVLAGASLFRADASGNQLNYTDIFASVFQDIIDTRFYVRKIGELADGRVVYLQSRDEGIQEGLVDRQHYIRVGGYDYLETPEGLLIGTDEGIKVYKDGRLEMYRYQGDQTFDRPAYSILKDSRGGLWVGSDRGVFLIDSHKVLNFDHTSGLAGDEINRGAFVKGYDGRILVGTENGLSIIFPNEIKEVESPKVTLGETVVLASNAQDIDLESIPYNLNNVQIFYEAISFMPQMNMEVHYRLRGLTDEWTVIKDPKTSYISFNNLPGGTYYLELKASLNGQFESETVVSEPFRVDEPYYLKPIFIFLVLVLFLALGFILNTLLNQFRNEMLLRKTISQKISEIQVAEEQFRNVWTSSRDGLCLTLAGGQIVTVNPAMAKLCGVREKDLKGKNMSVMFTDLNYFDKQGAEIYQKLQANGQKGYLKELTIPFVSGTKTIELFSTLLDIKHKQKPMILNVFRDITEKKNNELALQHAKDRAEEANRLKSRFLSNMSHEIRTPLNGILGSTENMIYTHRNNPELLSQLEIILESGERLLKTINSILDMSKIEANKREIHFKETNINDFISKALMPHKALAMKKGLLLTAKFETKSFIAPIDRESIELIINHLVGNAIKYSETGLIQIKVKNIDNSLFIRVQDQGIGMSEEFLLKVFQPFQQESGGYARKFEGTGLGLSITKSLVDLLKGHILLKSTQGIGTMVTVVLPLEAEVVVQDPTDNFS</sequence>
<dbReference type="SMART" id="SM00387">
    <property type="entry name" value="HATPase_c"/>
    <property type="match status" value="1"/>
</dbReference>
<keyword evidence="9" id="KW-1185">Reference proteome</keyword>
<keyword evidence="5" id="KW-0732">Signal</keyword>
<dbReference type="PROSITE" id="PS50112">
    <property type="entry name" value="PAS"/>
    <property type="match status" value="1"/>
</dbReference>
<dbReference type="Gene3D" id="2.60.40.10">
    <property type="entry name" value="Immunoglobulins"/>
    <property type="match status" value="1"/>
</dbReference>
<dbReference type="EMBL" id="JAHCMY010000007">
    <property type="protein sequence ID" value="MBS9524951.1"/>
    <property type="molecule type" value="Genomic_DNA"/>
</dbReference>
<keyword evidence="3" id="KW-0597">Phosphoprotein</keyword>
<reference evidence="8 9" key="1">
    <citation type="submission" date="2021-05" db="EMBL/GenBank/DDBJ databases">
        <authorList>
            <person name="Zhang Z.D."/>
            <person name="Osman G."/>
        </authorList>
    </citation>
    <scope>NUCLEOTIDE SEQUENCE [LARGE SCALE GENOMIC DNA]</scope>
    <source>
        <strain evidence="8 9">KCTC 32217</strain>
    </source>
</reference>
<dbReference type="PROSITE" id="PS50109">
    <property type="entry name" value="HIS_KIN"/>
    <property type="match status" value="1"/>
</dbReference>
<feature type="chain" id="PRO_5042834009" description="histidine kinase" evidence="5">
    <location>
        <begin position="22"/>
        <end position="1159"/>
    </location>
</feature>
<proteinExistence type="predicted"/>
<dbReference type="InterPro" id="IPR004358">
    <property type="entry name" value="Sig_transdc_His_kin-like_C"/>
</dbReference>
<feature type="domain" description="PAS" evidence="7">
    <location>
        <begin position="786"/>
        <end position="833"/>
    </location>
</feature>
<dbReference type="EC" id="2.7.13.3" evidence="2"/>
<dbReference type="CDD" id="cd00082">
    <property type="entry name" value="HisKA"/>
    <property type="match status" value="1"/>
</dbReference>
<dbReference type="AlphaFoldDB" id="A0AAP2CKJ8"/>
<dbReference type="SMART" id="SM00091">
    <property type="entry name" value="PAS"/>
    <property type="match status" value="1"/>
</dbReference>
<dbReference type="InterPro" id="IPR011110">
    <property type="entry name" value="Reg_prop"/>
</dbReference>
<dbReference type="InterPro" id="IPR000014">
    <property type="entry name" value="PAS"/>
</dbReference>
<dbReference type="SUPFAM" id="SSF55785">
    <property type="entry name" value="PYP-like sensor domain (PAS domain)"/>
    <property type="match status" value="1"/>
</dbReference>
<evidence type="ECO:0000256" key="3">
    <source>
        <dbReference type="ARBA" id="ARBA00022553"/>
    </source>
</evidence>
<keyword evidence="4" id="KW-0472">Membrane</keyword>
<dbReference type="NCBIfam" id="TIGR00229">
    <property type="entry name" value="sensory_box"/>
    <property type="match status" value="1"/>
</dbReference>
<name>A0AAP2CKJ8_9BACT</name>
<dbReference type="Pfam" id="PF00512">
    <property type="entry name" value="HisKA"/>
    <property type="match status" value="1"/>
</dbReference>
<dbReference type="SUPFAM" id="SSF55874">
    <property type="entry name" value="ATPase domain of HSP90 chaperone/DNA topoisomerase II/histidine kinase"/>
    <property type="match status" value="1"/>
</dbReference>